<feature type="binding site" evidence="13 14">
    <location>
        <begin position="62"/>
        <end position="65"/>
    </location>
    <ligand>
        <name>substrate</name>
    </ligand>
</feature>
<dbReference type="Proteomes" id="UP000034392">
    <property type="component" value="Chromosome"/>
</dbReference>
<dbReference type="HAMAP" id="MF_00145">
    <property type="entry name" value="Phosphoglyc_kinase"/>
    <property type="match status" value="1"/>
</dbReference>
<evidence type="ECO:0000256" key="8">
    <source>
        <dbReference type="ARBA" id="ARBA00022679"/>
    </source>
</evidence>
<gene>
    <name evidence="17" type="primary">pgk_2</name>
    <name evidence="13" type="synonym">pgk</name>
    <name evidence="17" type="ORF">WYH_02551</name>
</gene>
<evidence type="ECO:0000256" key="11">
    <source>
        <dbReference type="ARBA" id="ARBA00022840"/>
    </source>
</evidence>
<dbReference type="RefSeq" id="WP_046904099.1">
    <property type="nucleotide sequence ID" value="NZ_CP011452.2"/>
</dbReference>
<evidence type="ECO:0000256" key="13">
    <source>
        <dbReference type="HAMAP-Rule" id="MF_00145"/>
    </source>
</evidence>
<name>A0A0F7KWL8_9SPHN</name>
<feature type="binding site" evidence="13">
    <location>
        <position position="121"/>
    </location>
    <ligand>
        <name>substrate</name>
    </ligand>
</feature>
<evidence type="ECO:0000256" key="16">
    <source>
        <dbReference type="RuleBase" id="RU000532"/>
    </source>
</evidence>
<dbReference type="GO" id="GO:0006096">
    <property type="term" value="P:glycolytic process"/>
    <property type="evidence" value="ECO:0007669"/>
    <property type="project" value="UniProtKB-UniRule"/>
</dbReference>
<dbReference type="GO" id="GO:0006094">
    <property type="term" value="P:gluconeogenesis"/>
    <property type="evidence" value="ECO:0007669"/>
    <property type="project" value="TreeGrafter"/>
</dbReference>
<dbReference type="PANTHER" id="PTHR11406:SF23">
    <property type="entry name" value="PHOSPHOGLYCERATE KINASE 1, CHLOROPLASTIC-RELATED"/>
    <property type="match status" value="1"/>
</dbReference>
<dbReference type="KEGG" id="aay:WYH_02551"/>
<dbReference type="SUPFAM" id="SSF53748">
    <property type="entry name" value="Phosphoglycerate kinase"/>
    <property type="match status" value="1"/>
</dbReference>
<evidence type="ECO:0000256" key="3">
    <source>
        <dbReference type="ARBA" id="ARBA00008982"/>
    </source>
</evidence>
<comment type="subcellular location">
    <subcellularLocation>
        <location evidence="13">Cytoplasm</location>
    </subcellularLocation>
</comment>
<evidence type="ECO:0000256" key="1">
    <source>
        <dbReference type="ARBA" id="ARBA00000642"/>
    </source>
</evidence>
<dbReference type="Pfam" id="PF00162">
    <property type="entry name" value="PGK"/>
    <property type="match status" value="1"/>
</dbReference>
<feature type="binding site" evidence="13 15">
    <location>
        <position position="327"/>
    </location>
    <ligand>
        <name>ATP</name>
        <dbReference type="ChEBI" id="CHEBI:30616"/>
    </ligand>
</feature>
<dbReference type="PRINTS" id="PR00477">
    <property type="entry name" value="PHGLYCKINASE"/>
</dbReference>
<dbReference type="GO" id="GO:0005524">
    <property type="term" value="F:ATP binding"/>
    <property type="evidence" value="ECO:0007669"/>
    <property type="project" value="UniProtKB-KW"/>
</dbReference>
<comment type="subunit">
    <text evidence="4 13">Monomer.</text>
</comment>
<feature type="binding site" evidence="13">
    <location>
        <position position="39"/>
    </location>
    <ligand>
        <name>substrate</name>
    </ligand>
</feature>
<dbReference type="Gene3D" id="3.40.50.1260">
    <property type="entry name" value="Phosphoglycerate kinase, N-terminal domain"/>
    <property type="match status" value="2"/>
</dbReference>
<dbReference type="InterPro" id="IPR036043">
    <property type="entry name" value="Phosphoglycerate_kinase_sf"/>
</dbReference>
<dbReference type="GO" id="GO:0004618">
    <property type="term" value="F:phosphoglycerate kinase activity"/>
    <property type="evidence" value="ECO:0007669"/>
    <property type="project" value="UniProtKB-UniRule"/>
</dbReference>
<proteinExistence type="inferred from homology"/>
<evidence type="ECO:0000313" key="17">
    <source>
        <dbReference type="EMBL" id="AKH43581.1"/>
    </source>
</evidence>
<evidence type="ECO:0000256" key="9">
    <source>
        <dbReference type="ARBA" id="ARBA00022741"/>
    </source>
</evidence>
<evidence type="ECO:0000256" key="10">
    <source>
        <dbReference type="ARBA" id="ARBA00022777"/>
    </source>
</evidence>
<keyword evidence="10 13" id="KW-0418">Kinase</keyword>
<evidence type="ECO:0000313" key="18">
    <source>
        <dbReference type="Proteomes" id="UP000034392"/>
    </source>
</evidence>
<reference evidence="17" key="1">
    <citation type="submission" date="2015-05" db="EMBL/GenBank/DDBJ databases">
        <title>The complete genome of Altererythrobacter atlanticus strain 26DY36.</title>
        <authorList>
            <person name="Wu Y.-H."/>
            <person name="Cheng H."/>
            <person name="Wu X.-W."/>
        </authorList>
    </citation>
    <scope>NUCLEOTIDE SEQUENCE [LARGE SCALE GENOMIC DNA]</scope>
    <source>
        <strain evidence="17">26DY36</strain>
    </source>
</reference>
<feature type="binding site" evidence="14">
    <location>
        <position position="121"/>
    </location>
    <ligand>
        <name>(2R)-3-phosphoglycerate</name>
        <dbReference type="ChEBI" id="CHEBI:58272"/>
    </ligand>
</feature>
<feature type="binding site" evidence="14">
    <location>
        <position position="154"/>
    </location>
    <ligand>
        <name>(2R)-3-phosphoglycerate</name>
        <dbReference type="ChEBI" id="CHEBI:58272"/>
    </ligand>
</feature>
<dbReference type="EMBL" id="CP011452">
    <property type="protein sequence ID" value="AKH43581.1"/>
    <property type="molecule type" value="Genomic_DNA"/>
</dbReference>
<evidence type="ECO:0000256" key="7">
    <source>
        <dbReference type="ARBA" id="ARBA00022490"/>
    </source>
</evidence>
<evidence type="ECO:0000256" key="4">
    <source>
        <dbReference type="ARBA" id="ARBA00011245"/>
    </source>
</evidence>
<keyword evidence="11 13" id="KW-0067">ATP-binding</keyword>
<evidence type="ECO:0000256" key="12">
    <source>
        <dbReference type="ARBA" id="ARBA00023152"/>
    </source>
</evidence>
<comment type="pathway">
    <text evidence="2 13">Carbohydrate degradation; glycolysis; pyruvate from D-glyceraldehyde 3-phosphate: step 2/5.</text>
</comment>
<accession>A0A0F7KWL8</accession>
<evidence type="ECO:0000256" key="14">
    <source>
        <dbReference type="PIRSR" id="PIRSR000724-1"/>
    </source>
</evidence>
<dbReference type="PIRSF" id="PIRSF000724">
    <property type="entry name" value="Pgk"/>
    <property type="match status" value="1"/>
</dbReference>
<feature type="binding site" evidence="13 14">
    <location>
        <begin position="23"/>
        <end position="25"/>
    </location>
    <ligand>
        <name>substrate</name>
    </ligand>
</feature>
<protein>
    <recommendedName>
        <fullName evidence="6 13">Phosphoglycerate kinase</fullName>
        <ecNumber evidence="5 13">2.7.2.3</ecNumber>
    </recommendedName>
</protein>
<evidence type="ECO:0000256" key="6">
    <source>
        <dbReference type="ARBA" id="ARBA00016471"/>
    </source>
</evidence>
<organism evidence="17 18">
    <name type="scientific">Croceibacterium atlanticum</name>
    <dbReference type="NCBI Taxonomy" id="1267766"/>
    <lineage>
        <taxon>Bacteria</taxon>
        <taxon>Pseudomonadati</taxon>
        <taxon>Pseudomonadota</taxon>
        <taxon>Alphaproteobacteria</taxon>
        <taxon>Sphingomonadales</taxon>
        <taxon>Erythrobacteraceae</taxon>
        <taxon>Croceibacterium</taxon>
    </lineage>
</organism>
<dbReference type="OrthoDB" id="9808460at2"/>
<evidence type="ECO:0000256" key="15">
    <source>
        <dbReference type="PIRSR" id="PIRSR000724-2"/>
    </source>
</evidence>
<evidence type="ECO:0000256" key="5">
    <source>
        <dbReference type="ARBA" id="ARBA00013061"/>
    </source>
</evidence>
<feature type="binding site" evidence="13 15">
    <location>
        <position position="204"/>
    </location>
    <ligand>
        <name>ATP</name>
        <dbReference type="ChEBI" id="CHEBI:30616"/>
    </ligand>
</feature>
<dbReference type="FunFam" id="3.40.50.1260:FF:000031">
    <property type="entry name" value="Phosphoglycerate kinase 1"/>
    <property type="match status" value="1"/>
</dbReference>
<keyword evidence="12 13" id="KW-0324">Glycolysis</keyword>
<keyword evidence="8 13" id="KW-0808">Transferase</keyword>
<dbReference type="PATRIC" id="fig|1267766.3.peg.2583"/>
<dbReference type="EC" id="2.7.2.3" evidence="5 13"/>
<comment type="catalytic activity">
    <reaction evidence="1 13 16">
        <text>(2R)-3-phosphoglycerate + ATP = (2R)-3-phospho-glyceroyl phosphate + ADP</text>
        <dbReference type="Rhea" id="RHEA:14801"/>
        <dbReference type="ChEBI" id="CHEBI:30616"/>
        <dbReference type="ChEBI" id="CHEBI:57604"/>
        <dbReference type="ChEBI" id="CHEBI:58272"/>
        <dbReference type="ChEBI" id="CHEBI:456216"/>
        <dbReference type="EC" id="2.7.2.3"/>
    </reaction>
</comment>
<evidence type="ECO:0000256" key="2">
    <source>
        <dbReference type="ARBA" id="ARBA00004838"/>
    </source>
</evidence>
<keyword evidence="9 13" id="KW-0547">Nucleotide-binding</keyword>
<dbReference type="PANTHER" id="PTHR11406">
    <property type="entry name" value="PHOSPHOGLYCERATE KINASE"/>
    <property type="match status" value="1"/>
</dbReference>
<dbReference type="InterPro" id="IPR001576">
    <property type="entry name" value="Phosphoglycerate_kinase"/>
</dbReference>
<feature type="binding site" evidence="13">
    <location>
        <position position="154"/>
    </location>
    <ligand>
        <name>substrate</name>
    </ligand>
</feature>
<dbReference type="AlphaFoldDB" id="A0A0F7KWL8"/>
<keyword evidence="7 13" id="KW-0963">Cytoplasm</keyword>
<dbReference type="GO" id="GO:0043531">
    <property type="term" value="F:ADP binding"/>
    <property type="evidence" value="ECO:0007669"/>
    <property type="project" value="TreeGrafter"/>
</dbReference>
<dbReference type="STRING" id="1267766.WYH_02551"/>
<dbReference type="GO" id="GO:0005829">
    <property type="term" value="C:cytosol"/>
    <property type="evidence" value="ECO:0007669"/>
    <property type="project" value="TreeGrafter"/>
</dbReference>
<feature type="binding site" evidence="13 15">
    <location>
        <begin position="357"/>
        <end position="360"/>
    </location>
    <ligand>
        <name>ATP</name>
        <dbReference type="ChEBI" id="CHEBI:30616"/>
    </ligand>
</feature>
<dbReference type="FunFam" id="3.40.50.1260:FF:000006">
    <property type="entry name" value="Phosphoglycerate kinase"/>
    <property type="match status" value="1"/>
</dbReference>
<feature type="binding site" evidence="14">
    <location>
        <position position="39"/>
    </location>
    <ligand>
        <name>(2R)-3-phosphoglycerate</name>
        <dbReference type="ChEBI" id="CHEBI:58272"/>
    </ligand>
</feature>
<comment type="similarity">
    <text evidence="3 13 16">Belongs to the phosphoglycerate kinase family.</text>
</comment>
<dbReference type="UniPathway" id="UPA00109">
    <property type="reaction ID" value="UER00185"/>
</dbReference>
<comment type="caution">
    <text evidence="13">Lacks conserved residue(s) required for the propagation of feature annotation.</text>
</comment>
<keyword evidence="18" id="KW-1185">Reference proteome</keyword>
<sequence length="399" mass="41768">MSVPQTLDDLGEIAGQIALVRVDFNVPIGNDGAVGDDTRLRASLPTVMALRRRGAVVLLLSHLGRPKGKPNAAFSLAPVAKTYSSLLGDEVHFLEDWTGPGAQRAVSELEAGDVALLENTRFYAGEESNDPELASAMADLADFYVNDAFSASHRAHASTVGVARLLPSYMGRALEDEIGALQSATGLGRRPSTAIIGGAKISSKLNVLEQLSTKVDNLIIGGAMANTFLAALNKPIGRSLAERNLEDAALRILKSASQGKCQIHLPQDVMVGRELTPHPLSLRTALVEDVAADEMILDLGPLTVAKTLDVLRSSQLLIWNGPLGAFETPPFETSTFAIAQAAAELTRKGSLTSLAGGGDTVAALNKSGLTADLTHVSTGGGAFLEWVAGIALPGLQVLK</sequence>
<dbReference type="InterPro" id="IPR015824">
    <property type="entry name" value="Phosphoglycerate_kinase_N"/>
</dbReference>